<organism evidence="2 3">
    <name type="scientific">Sporolactobacillus laevolacticus DSM 442</name>
    <dbReference type="NCBI Taxonomy" id="1395513"/>
    <lineage>
        <taxon>Bacteria</taxon>
        <taxon>Bacillati</taxon>
        <taxon>Bacillota</taxon>
        <taxon>Bacilli</taxon>
        <taxon>Bacillales</taxon>
        <taxon>Sporolactobacillaceae</taxon>
        <taxon>Sporolactobacillus</taxon>
    </lineage>
</organism>
<dbReference type="AlphaFoldDB" id="V6IUT7"/>
<name>V6IUT7_9BACL</name>
<reference evidence="2 3" key="1">
    <citation type="journal article" date="2013" name="Genome Announc.">
        <title>Genome Sequence of Sporolactobacillus laevolacticus DSM442, an Efficient Polymer-Grade D-Lactate Producer from Agricultural Waste Cottonseed as a Nitrogen Source.</title>
        <authorList>
            <person name="Wang H."/>
            <person name="Wang L."/>
            <person name="Ju J."/>
            <person name="Yu B."/>
            <person name="Ma Y."/>
        </authorList>
    </citation>
    <scope>NUCLEOTIDE SEQUENCE [LARGE SCALE GENOMIC DNA]</scope>
    <source>
        <strain evidence="2 3">DSM 442</strain>
    </source>
</reference>
<gene>
    <name evidence="2" type="ORF">P343_14800</name>
</gene>
<feature type="compositionally biased region" description="Low complexity" evidence="1">
    <location>
        <begin position="44"/>
        <end position="54"/>
    </location>
</feature>
<accession>V6IUT7</accession>
<feature type="region of interest" description="Disordered" evidence="1">
    <location>
        <begin position="21"/>
        <end position="54"/>
    </location>
</feature>
<evidence type="ECO:0000313" key="2">
    <source>
        <dbReference type="EMBL" id="EST10933.1"/>
    </source>
</evidence>
<keyword evidence="3" id="KW-1185">Reference proteome</keyword>
<evidence type="ECO:0000256" key="1">
    <source>
        <dbReference type="SAM" id="MobiDB-lite"/>
    </source>
</evidence>
<dbReference type="PATRIC" id="fig|1395513.3.peg.3006"/>
<dbReference type="EMBL" id="AWTC01000016">
    <property type="protein sequence ID" value="EST10933.1"/>
    <property type="molecule type" value="Genomic_DNA"/>
</dbReference>
<feature type="compositionally biased region" description="Basic residues" evidence="1">
    <location>
        <begin position="29"/>
        <end position="43"/>
    </location>
</feature>
<proteinExistence type="predicted"/>
<comment type="caution">
    <text evidence="2">The sequence shown here is derived from an EMBL/GenBank/DDBJ whole genome shotgun (WGS) entry which is preliminary data.</text>
</comment>
<protein>
    <submittedName>
        <fullName evidence="2">Uncharacterized protein</fullName>
    </submittedName>
</protein>
<evidence type="ECO:0000313" key="3">
    <source>
        <dbReference type="Proteomes" id="UP000018296"/>
    </source>
</evidence>
<dbReference type="Proteomes" id="UP000018296">
    <property type="component" value="Unassembled WGS sequence"/>
</dbReference>
<sequence length="54" mass="6471">MKRQNRILSNDDRIILHNDRIKSDNGRIPAKHRDRQPNKRKKISSISSMKEIFD</sequence>